<feature type="region of interest" description="Disordered" evidence="6">
    <location>
        <begin position="557"/>
        <end position="583"/>
    </location>
</feature>
<feature type="region of interest" description="Disordered" evidence="6">
    <location>
        <begin position="717"/>
        <end position="807"/>
    </location>
</feature>
<protein>
    <recommendedName>
        <fullName evidence="8">Ion transport domain-containing protein</fullName>
    </recommendedName>
</protein>
<feature type="region of interest" description="Disordered" evidence="6">
    <location>
        <begin position="608"/>
        <end position="641"/>
    </location>
</feature>
<feature type="region of interest" description="Disordered" evidence="6">
    <location>
        <begin position="666"/>
        <end position="691"/>
    </location>
</feature>
<name>A0A836C7G3_9CHLO</name>
<accession>A0A836C7G3</accession>
<comment type="subcellular location">
    <subcellularLocation>
        <location evidence="1">Membrane</location>
        <topology evidence="1">Multi-pass membrane protein</topology>
    </subcellularLocation>
</comment>
<feature type="compositionally biased region" description="Acidic residues" evidence="6">
    <location>
        <begin position="1508"/>
        <end position="1527"/>
    </location>
</feature>
<dbReference type="Pfam" id="PF00520">
    <property type="entry name" value="Ion_trans"/>
    <property type="match status" value="1"/>
</dbReference>
<comment type="caution">
    <text evidence="9">The sequence shown here is derived from an EMBL/GenBank/DDBJ whole genome shotgun (WGS) entry which is preliminary data.</text>
</comment>
<feature type="region of interest" description="Disordered" evidence="6">
    <location>
        <begin position="1503"/>
        <end position="1538"/>
    </location>
</feature>
<gene>
    <name evidence="9" type="ORF">HYH03_000714</name>
</gene>
<feature type="transmembrane region" description="Helical" evidence="7">
    <location>
        <begin position="1307"/>
        <end position="1324"/>
    </location>
</feature>
<feature type="compositionally biased region" description="Polar residues" evidence="6">
    <location>
        <begin position="1676"/>
        <end position="1697"/>
    </location>
</feature>
<evidence type="ECO:0000313" key="10">
    <source>
        <dbReference type="Proteomes" id="UP000612055"/>
    </source>
</evidence>
<keyword evidence="2 7" id="KW-0812">Transmembrane</keyword>
<feature type="region of interest" description="Disordered" evidence="6">
    <location>
        <begin position="1561"/>
        <end position="1763"/>
    </location>
</feature>
<dbReference type="PANTHER" id="PTHR10582:SF2">
    <property type="entry name" value="INACTIVE"/>
    <property type="match status" value="1"/>
</dbReference>
<feature type="region of interest" description="Disordered" evidence="6">
    <location>
        <begin position="442"/>
        <end position="463"/>
    </location>
</feature>
<feature type="domain" description="Ion transport" evidence="8">
    <location>
        <begin position="1191"/>
        <end position="1444"/>
    </location>
</feature>
<feature type="compositionally biased region" description="Basic and acidic residues" evidence="6">
    <location>
        <begin position="717"/>
        <end position="737"/>
    </location>
</feature>
<dbReference type="GO" id="GO:0098703">
    <property type="term" value="P:calcium ion import across plasma membrane"/>
    <property type="evidence" value="ECO:0007669"/>
    <property type="project" value="TreeGrafter"/>
</dbReference>
<dbReference type="GO" id="GO:0005886">
    <property type="term" value="C:plasma membrane"/>
    <property type="evidence" value="ECO:0007669"/>
    <property type="project" value="TreeGrafter"/>
</dbReference>
<feature type="compositionally biased region" description="Basic and acidic residues" evidence="6">
    <location>
        <begin position="1561"/>
        <end position="1574"/>
    </location>
</feature>
<dbReference type="EMBL" id="JAEHOE010000001">
    <property type="protein sequence ID" value="KAG2502228.1"/>
    <property type="molecule type" value="Genomic_DNA"/>
</dbReference>
<evidence type="ECO:0000256" key="1">
    <source>
        <dbReference type="ARBA" id="ARBA00004141"/>
    </source>
</evidence>
<organism evidence="9 10">
    <name type="scientific">Edaphochlamys debaryana</name>
    <dbReference type="NCBI Taxonomy" id="47281"/>
    <lineage>
        <taxon>Eukaryota</taxon>
        <taxon>Viridiplantae</taxon>
        <taxon>Chlorophyta</taxon>
        <taxon>core chlorophytes</taxon>
        <taxon>Chlorophyceae</taxon>
        <taxon>CS clade</taxon>
        <taxon>Chlamydomonadales</taxon>
        <taxon>Chlamydomonadales incertae sedis</taxon>
        <taxon>Edaphochlamys</taxon>
    </lineage>
</organism>
<evidence type="ECO:0000256" key="7">
    <source>
        <dbReference type="SAM" id="Phobius"/>
    </source>
</evidence>
<keyword evidence="10" id="KW-1185">Reference proteome</keyword>
<dbReference type="Proteomes" id="UP000612055">
    <property type="component" value="Unassembled WGS sequence"/>
</dbReference>
<evidence type="ECO:0000313" key="9">
    <source>
        <dbReference type="EMBL" id="KAG2502228.1"/>
    </source>
</evidence>
<evidence type="ECO:0000256" key="4">
    <source>
        <dbReference type="ARBA" id="ARBA00022989"/>
    </source>
</evidence>
<evidence type="ECO:0000259" key="8">
    <source>
        <dbReference type="Pfam" id="PF00520"/>
    </source>
</evidence>
<dbReference type="PANTHER" id="PTHR10582">
    <property type="entry name" value="TRANSIENT RECEPTOR POTENTIAL ION CHANNEL PROTEIN"/>
    <property type="match status" value="1"/>
</dbReference>
<evidence type="ECO:0000256" key="2">
    <source>
        <dbReference type="ARBA" id="ARBA00022692"/>
    </source>
</evidence>
<dbReference type="Gene3D" id="2.40.50.100">
    <property type="match status" value="1"/>
</dbReference>
<keyword evidence="4 7" id="KW-1133">Transmembrane helix</keyword>
<feature type="compositionally biased region" description="Low complexity" evidence="6">
    <location>
        <begin position="1734"/>
        <end position="1749"/>
    </location>
</feature>
<dbReference type="OrthoDB" id="533508at2759"/>
<dbReference type="InterPro" id="IPR005821">
    <property type="entry name" value="Ion_trans_dom"/>
</dbReference>
<dbReference type="SUPFAM" id="SSF51230">
    <property type="entry name" value="Single hybrid motif"/>
    <property type="match status" value="1"/>
</dbReference>
<feature type="transmembrane region" description="Helical" evidence="7">
    <location>
        <begin position="962"/>
        <end position="994"/>
    </location>
</feature>
<dbReference type="InterPro" id="IPR024862">
    <property type="entry name" value="TRPV"/>
</dbReference>
<evidence type="ECO:0000256" key="6">
    <source>
        <dbReference type="SAM" id="MobiDB-lite"/>
    </source>
</evidence>
<proteinExistence type="predicted"/>
<evidence type="ECO:0000256" key="5">
    <source>
        <dbReference type="ARBA" id="ARBA00023136"/>
    </source>
</evidence>
<dbReference type="InterPro" id="IPR011053">
    <property type="entry name" value="Single_hybrid_motif"/>
</dbReference>
<feature type="transmembrane region" description="Helical" evidence="7">
    <location>
        <begin position="1277"/>
        <end position="1295"/>
    </location>
</feature>
<dbReference type="CDD" id="cd06849">
    <property type="entry name" value="lipoyl_domain"/>
    <property type="match status" value="1"/>
</dbReference>
<feature type="transmembrane region" description="Helical" evidence="7">
    <location>
        <begin position="1344"/>
        <end position="1365"/>
    </location>
</feature>
<reference evidence="9" key="1">
    <citation type="journal article" date="2020" name="bioRxiv">
        <title>Comparative genomics of Chlamydomonas.</title>
        <authorList>
            <person name="Craig R.J."/>
            <person name="Hasan A.R."/>
            <person name="Ness R.W."/>
            <person name="Keightley P.D."/>
        </authorList>
    </citation>
    <scope>NUCLEOTIDE SEQUENCE</scope>
    <source>
        <strain evidence="9">CCAP 11/70</strain>
    </source>
</reference>
<feature type="transmembrane region" description="Helical" evidence="7">
    <location>
        <begin position="1190"/>
        <end position="1210"/>
    </location>
</feature>
<evidence type="ECO:0000256" key="3">
    <source>
        <dbReference type="ARBA" id="ARBA00022737"/>
    </source>
</evidence>
<keyword evidence="5 7" id="KW-0472">Membrane</keyword>
<feature type="compositionally biased region" description="Polar residues" evidence="6">
    <location>
        <begin position="609"/>
        <end position="626"/>
    </location>
</feature>
<feature type="compositionally biased region" description="Low complexity" evidence="6">
    <location>
        <begin position="757"/>
        <end position="769"/>
    </location>
</feature>
<feature type="region of interest" description="Disordered" evidence="6">
    <location>
        <begin position="271"/>
        <end position="296"/>
    </location>
</feature>
<sequence>MVIRTLGRASRVLTALARAGAAGGAGGQRNPWKVPGASALFATDVSDTAARAAAIVLPMPKLSHNMTSGRIERWHVREGDVVKEYDVVLTVATETLVEEAYRLDQFKGTVSLLVESQEEGVVARLMAAEGEEVPVGRPIMLLAEGSEAEAEAVREAAPRLLAGLEDVYEQGRGKASKLCRRFTLADLAERAYIVIRDPVNEISKGSARWAPDDPFHACSKDAMPYLRAFHTHLRRALVLANLEACLEHNDEPREGEDRAKAGVDYMNVLNPVSEGDGAPAAPTSGGGGKRDGGRGLAERDLRNREALQPILALLRARAEQPALSPPKEAEGREHCWVCREVLAALIEQEEHDALVALDKAHSGGELHTCIGLHPAALVALAMTLAAYQPSVLDMVSIKGSLSPYDARSKCNTIEAVSKALAYLAMQLVESVEAQVAAPESPPIGLRKAGGRSQAGTGQAEQGGHRRLNIRATVLQAAFMSGFWELVDKLLPRVGEPGLSETDIIKRLRTAWVGYIGFRPLQDWRAGHHAQTQDWLDFKASTARAILIAHRVIDTLRRGDETPEAAPEEQPREQPQAETNALQKASRKVIAGMAEATHAVSGIMAKMHRPSQTNSDGRGTASGQAPAQGQAVAEATEDRGEPTTAISVSATDIGAGNGDHVVTFGRGASSPTRMPTQPALSPGKAGSPSRKCEDNAAVLPLYAKMELTEDKVLAGKREANKKAKEAREGQSREGEGGVRDSTVFLRGSTTKLDASMRGSTTTPTAAGAASMRRRGAVNLDLEEEEEEDDEEARERQEEEARRQAEEESRSRFVRLHRLAVQAAHLAVHSSSLSTVSDALACMKAVRAWGAVDLYMLNDLAKKFPLQCAQLLEAIPLSEVDLEDNVLPFGLPPGFMTVAVSDKEAVKFREEGGTGSTQDSLHFSKQEDEDATIDACLLTRGTTWVGMLLLFLPSELHGPTSRKMLRVAGCAVAAFVCQGPGSCAVAAIFALLLLVVGLGTRALVAVIRILVWGVLARLWQAVVRHFPSLRKMVIRLAGKQRNNAVQQGHTLSGRPHASAHSSLAPGAAYPYLGSQVPPGEESDGDESDGEATKLPAALRNGAALGTSLWRSLIAHGHNTVVDWWLGWGHNSTSISCRQVPFPIPYAEAGSQQLDTQLMERLLRSPAVHPSVYGSKVLRALILFKWNYFTKHFIVLQLLLHIAYMALFLAYAFTIKNMEEVPGRDTGPGANEPGCRLEAPTPLQTGLLIALAVMTLDFLVQETRQIRHFGFRILRHTWDVLDICSVGLVVASITLHFSCTSDVGPVSLRALAAVQILLLFMRLLYFAMASERLGSFVRMVLETTWDLLLFFLFLSVVFVGFGLAIIIAQGEVAQEEMVFIKLFTMLFGDFDVNFLGDTENTDGGSPLGLDTMTKIFASIYMILVTIVLLNLLISIISESYERIRENERWESLRNKALLVVESETQLYRMFLRWLYRTLAPVSQGLPASERRYRYLYVIAPEYARKSGGAAGDDEDGDDEDDDEEDDDESADGQWNGRLGELKRHMQSVARGTVDAVRREISKAMKEMQKKANEDRVTAEQLAEEAVPAAAAAQEAEPLFAAEPQAAHLSPASTPGQMRGEEQASAVPSLSISLRSGAFRPGARAAGGGDDAGARGEVEPAPPPPALQARYPDQAGPSGAPSTSRPVSATTGLPASRSASLNGRPLGPSQPSGDLLRELGAIGEVVPEPAVGRTASLAARPPSGRSAARPPSGLAAARQGSGAGVPP</sequence>
<feature type="transmembrane region" description="Helical" evidence="7">
    <location>
        <begin position="1412"/>
        <end position="1433"/>
    </location>
</feature>
<feature type="compositionally biased region" description="Low complexity" evidence="6">
    <location>
        <begin position="1575"/>
        <end position="1603"/>
    </location>
</feature>
<feature type="compositionally biased region" description="Acidic residues" evidence="6">
    <location>
        <begin position="779"/>
        <end position="790"/>
    </location>
</feature>
<feature type="transmembrane region" description="Helical" evidence="7">
    <location>
        <begin position="1240"/>
        <end position="1257"/>
    </location>
</feature>
<dbReference type="GO" id="GO:0005216">
    <property type="term" value="F:monoatomic ion channel activity"/>
    <property type="evidence" value="ECO:0007669"/>
    <property type="project" value="InterPro"/>
</dbReference>
<feature type="compositionally biased region" description="Basic and acidic residues" evidence="6">
    <location>
        <begin position="791"/>
        <end position="807"/>
    </location>
</feature>
<feature type="compositionally biased region" description="Polar residues" evidence="6">
    <location>
        <begin position="668"/>
        <end position="678"/>
    </location>
</feature>
<keyword evidence="3" id="KW-0677">Repeat</keyword>